<dbReference type="EMBL" id="KN647985">
    <property type="protein sequence ID" value="KHN35776.1"/>
    <property type="molecule type" value="Genomic_DNA"/>
</dbReference>
<protein>
    <submittedName>
        <fullName evidence="1">Uncharacterized protein</fullName>
    </submittedName>
</protein>
<reference evidence="1" key="1">
    <citation type="submission" date="2014-07" db="EMBL/GenBank/DDBJ databases">
        <title>Identification of a novel salt tolerance gene in wild soybean by whole-genome sequencing.</title>
        <authorList>
            <person name="Lam H.-M."/>
            <person name="Qi X."/>
            <person name="Li M.-W."/>
            <person name="Liu X."/>
            <person name="Xie M."/>
            <person name="Ni M."/>
            <person name="Xu X."/>
        </authorList>
    </citation>
    <scope>NUCLEOTIDE SEQUENCE [LARGE SCALE GENOMIC DNA]</scope>
    <source>
        <tissue evidence="1">Root</tissue>
    </source>
</reference>
<accession>A0A0B2RMQ3</accession>
<sequence length="117" mass="13759">MPTSEIQYVRQALSTFIAWSTLLVKLVSDELWMMFMDEWSFSLGHGSAYGFLESHSIHDAKDRRVECQHYIQTGTPQWIEVKWFGDGTPLDIKTMTTIHKKWAAYFLRVKNIQCRKL</sequence>
<organism evidence="1">
    <name type="scientific">Glycine soja</name>
    <name type="common">Wild soybean</name>
    <dbReference type="NCBI Taxonomy" id="3848"/>
    <lineage>
        <taxon>Eukaryota</taxon>
        <taxon>Viridiplantae</taxon>
        <taxon>Streptophyta</taxon>
        <taxon>Embryophyta</taxon>
        <taxon>Tracheophyta</taxon>
        <taxon>Spermatophyta</taxon>
        <taxon>Magnoliopsida</taxon>
        <taxon>eudicotyledons</taxon>
        <taxon>Gunneridae</taxon>
        <taxon>Pentapetalae</taxon>
        <taxon>rosids</taxon>
        <taxon>fabids</taxon>
        <taxon>Fabales</taxon>
        <taxon>Fabaceae</taxon>
        <taxon>Papilionoideae</taxon>
        <taxon>50 kb inversion clade</taxon>
        <taxon>NPAAA clade</taxon>
        <taxon>indigoferoid/millettioid clade</taxon>
        <taxon>Phaseoleae</taxon>
        <taxon>Glycine</taxon>
        <taxon>Glycine subgen. Soja</taxon>
    </lineage>
</organism>
<evidence type="ECO:0000313" key="1">
    <source>
        <dbReference type="EMBL" id="KHN35776.1"/>
    </source>
</evidence>
<proteinExistence type="predicted"/>
<name>A0A0B2RMQ3_GLYSO</name>
<dbReference type="AlphaFoldDB" id="A0A0B2RMQ3"/>
<dbReference type="Proteomes" id="UP000053555">
    <property type="component" value="Unassembled WGS sequence"/>
</dbReference>
<gene>
    <name evidence="1" type="ORF">glysoja_049418</name>
</gene>